<evidence type="ECO:0000313" key="8">
    <source>
        <dbReference type="EMBL" id="RKR83692.1"/>
    </source>
</evidence>
<comment type="caution">
    <text evidence="8">The sequence shown here is derived from an EMBL/GenBank/DDBJ whole genome shotgun (WGS) entry which is preliminary data.</text>
</comment>
<reference evidence="8 9" key="1">
    <citation type="submission" date="2018-10" db="EMBL/GenBank/DDBJ databases">
        <title>Genomic Encyclopedia of Archaeal and Bacterial Type Strains, Phase II (KMG-II): from individual species to whole genera.</title>
        <authorList>
            <person name="Goeker M."/>
        </authorList>
    </citation>
    <scope>NUCLEOTIDE SEQUENCE [LARGE SCALE GENOMIC DNA]</scope>
    <source>
        <strain evidence="8 9">DSM 18602</strain>
    </source>
</reference>
<keyword evidence="3" id="KW-0732">Signal</keyword>
<evidence type="ECO:0000256" key="4">
    <source>
        <dbReference type="ARBA" id="ARBA00023136"/>
    </source>
</evidence>
<dbReference type="Pfam" id="PF14322">
    <property type="entry name" value="SusD-like_3"/>
    <property type="match status" value="1"/>
</dbReference>
<keyword evidence="5" id="KW-0998">Cell outer membrane</keyword>
<organism evidence="8 9">
    <name type="scientific">Mucilaginibacter gracilis</name>
    <dbReference type="NCBI Taxonomy" id="423350"/>
    <lineage>
        <taxon>Bacteria</taxon>
        <taxon>Pseudomonadati</taxon>
        <taxon>Bacteroidota</taxon>
        <taxon>Sphingobacteriia</taxon>
        <taxon>Sphingobacteriales</taxon>
        <taxon>Sphingobacteriaceae</taxon>
        <taxon>Mucilaginibacter</taxon>
    </lineage>
</organism>
<comment type="subcellular location">
    <subcellularLocation>
        <location evidence="1">Cell outer membrane</location>
    </subcellularLocation>
</comment>
<feature type="domain" description="RagB/SusD" evidence="6">
    <location>
        <begin position="335"/>
        <end position="453"/>
    </location>
</feature>
<dbReference type="Gene3D" id="1.25.40.390">
    <property type="match status" value="2"/>
</dbReference>
<dbReference type="InterPro" id="IPR012944">
    <property type="entry name" value="SusD_RagB_dom"/>
</dbReference>
<evidence type="ECO:0000256" key="2">
    <source>
        <dbReference type="ARBA" id="ARBA00006275"/>
    </source>
</evidence>
<dbReference type="OrthoDB" id="629561at2"/>
<dbReference type="PROSITE" id="PS51257">
    <property type="entry name" value="PROKAR_LIPOPROTEIN"/>
    <property type="match status" value="1"/>
</dbReference>
<dbReference type="Proteomes" id="UP000268007">
    <property type="component" value="Unassembled WGS sequence"/>
</dbReference>
<evidence type="ECO:0000256" key="3">
    <source>
        <dbReference type="ARBA" id="ARBA00022729"/>
    </source>
</evidence>
<dbReference type="RefSeq" id="WP_121199160.1">
    <property type="nucleotide sequence ID" value="NZ_RBKU01000001.1"/>
</dbReference>
<dbReference type="Pfam" id="PF07980">
    <property type="entry name" value="SusD_RagB"/>
    <property type="match status" value="1"/>
</dbReference>
<protein>
    <submittedName>
        <fullName evidence="8">SusD-like starch-binding protein associating with outer membrane</fullName>
    </submittedName>
</protein>
<evidence type="ECO:0000259" key="6">
    <source>
        <dbReference type="Pfam" id="PF07980"/>
    </source>
</evidence>
<feature type="domain" description="SusD-like N-terminal" evidence="7">
    <location>
        <begin position="63"/>
        <end position="220"/>
    </location>
</feature>
<evidence type="ECO:0000256" key="1">
    <source>
        <dbReference type="ARBA" id="ARBA00004442"/>
    </source>
</evidence>
<dbReference type="InterPro" id="IPR033985">
    <property type="entry name" value="SusD-like_N"/>
</dbReference>
<accession>A0A495J502</accession>
<evidence type="ECO:0000313" key="9">
    <source>
        <dbReference type="Proteomes" id="UP000268007"/>
    </source>
</evidence>
<sequence length="454" mass="50587">MKKTIFTLAVLILMSSCRKYVEITQPGIRTLTYTTDYRYLLDNANVFEGSYGYPIISGDDTEYSDVNQQNNINSIWGAVYTWADTYISETVSDTDWDKLYNIIYNCNTVIDGVLTSKNGSDALKQQLYAEALVHRANCYLILVNIYGKQYNATTAATDLGVPLLTTPNLYASLKRASVNTVYAQILTDLVTSVSRLPKLPDANIRPSKAASYALLSKTYLNMRDFTRAGLYADSTLSIQSTLLDLKAYSASSGSAIPKRIADPEVILSKIVNGYYTGIPISADALNLLGTSDLRYVFFTNAGNSGGFNPKFTGRGYWRYQLSGENIIQTGPSVPEVMLTKAECLARQGDATGAMLIVNSLRKKRFLDADYVDLPTTDAATALSTVIDERKREFVGRGYRWFDQKRMNYDAAFALTKTRVLKGVTYTLAPNSNRYLYPIGQKYILLNPELEQNPR</sequence>
<dbReference type="AlphaFoldDB" id="A0A495J502"/>
<dbReference type="GO" id="GO:0009279">
    <property type="term" value="C:cell outer membrane"/>
    <property type="evidence" value="ECO:0007669"/>
    <property type="project" value="UniProtKB-SubCell"/>
</dbReference>
<dbReference type="InterPro" id="IPR011990">
    <property type="entry name" value="TPR-like_helical_dom_sf"/>
</dbReference>
<keyword evidence="9" id="KW-1185">Reference proteome</keyword>
<name>A0A495J502_9SPHI</name>
<proteinExistence type="inferred from homology"/>
<gene>
    <name evidence="8" type="ORF">BDD43_3906</name>
</gene>
<dbReference type="SUPFAM" id="SSF48452">
    <property type="entry name" value="TPR-like"/>
    <property type="match status" value="1"/>
</dbReference>
<evidence type="ECO:0000256" key="5">
    <source>
        <dbReference type="ARBA" id="ARBA00023237"/>
    </source>
</evidence>
<dbReference type="EMBL" id="RBKU01000001">
    <property type="protein sequence ID" value="RKR83692.1"/>
    <property type="molecule type" value="Genomic_DNA"/>
</dbReference>
<evidence type="ECO:0000259" key="7">
    <source>
        <dbReference type="Pfam" id="PF14322"/>
    </source>
</evidence>
<comment type="similarity">
    <text evidence="2">Belongs to the SusD family.</text>
</comment>
<keyword evidence="4" id="KW-0472">Membrane</keyword>